<gene>
    <name evidence="1" type="ORF">Ani05nite_72110</name>
</gene>
<keyword evidence="2" id="KW-1185">Reference proteome</keyword>
<dbReference type="Proteomes" id="UP000647172">
    <property type="component" value="Unassembled WGS sequence"/>
</dbReference>
<proteinExistence type="predicted"/>
<accession>A0A919MQZ3</accession>
<protein>
    <submittedName>
        <fullName evidence="1">Uncharacterized protein</fullName>
    </submittedName>
</protein>
<dbReference type="AlphaFoldDB" id="A0A919MQZ3"/>
<reference evidence="1" key="1">
    <citation type="submission" date="2021-01" db="EMBL/GenBank/DDBJ databases">
        <title>Whole genome shotgun sequence of Actinoplanes nipponensis NBRC 14063.</title>
        <authorList>
            <person name="Komaki H."/>
            <person name="Tamura T."/>
        </authorList>
    </citation>
    <scope>NUCLEOTIDE SEQUENCE</scope>
    <source>
        <strain evidence="1">NBRC 14063</strain>
    </source>
</reference>
<comment type="caution">
    <text evidence="1">The sequence shown here is derived from an EMBL/GenBank/DDBJ whole genome shotgun (WGS) entry which is preliminary data.</text>
</comment>
<evidence type="ECO:0000313" key="1">
    <source>
        <dbReference type="EMBL" id="GIE53677.1"/>
    </source>
</evidence>
<dbReference type="EMBL" id="BOMQ01000088">
    <property type="protein sequence ID" value="GIE53677.1"/>
    <property type="molecule type" value="Genomic_DNA"/>
</dbReference>
<name>A0A919MQZ3_9ACTN</name>
<sequence length="153" mass="16172">MMGNDWQENDNLLRALDEAVRTPDPTPPAVLEAARAVYTWRTVDAELAELVHDSRAETAALAGLRAEEAELRTLSFAAPGLTVELGVSPSALLGLLVPPGPAEVTLRLDGGQTSTVPVDEDGCFRIAPPPVGLFSVACELPGGRQVVTSTFRL</sequence>
<organism evidence="1 2">
    <name type="scientific">Actinoplanes nipponensis</name>
    <dbReference type="NCBI Taxonomy" id="135950"/>
    <lineage>
        <taxon>Bacteria</taxon>
        <taxon>Bacillati</taxon>
        <taxon>Actinomycetota</taxon>
        <taxon>Actinomycetes</taxon>
        <taxon>Micromonosporales</taxon>
        <taxon>Micromonosporaceae</taxon>
        <taxon>Actinoplanes</taxon>
    </lineage>
</organism>
<evidence type="ECO:0000313" key="2">
    <source>
        <dbReference type="Proteomes" id="UP000647172"/>
    </source>
</evidence>